<dbReference type="Gene3D" id="1.20.5.190">
    <property type="match status" value="15"/>
</dbReference>
<dbReference type="GO" id="GO:0005516">
    <property type="term" value="F:calmodulin binding"/>
    <property type="evidence" value="ECO:0007669"/>
    <property type="project" value="UniProtKB-KW"/>
</dbReference>
<evidence type="ECO:0000256" key="3">
    <source>
        <dbReference type="ARBA" id="ARBA00022737"/>
    </source>
</evidence>
<dbReference type="EMBL" id="CP151512">
    <property type="protein sequence ID" value="WZN65468.1"/>
    <property type="molecule type" value="Genomic_DNA"/>
</dbReference>
<dbReference type="InterPro" id="IPR036872">
    <property type="entry name" value="CH_dom_sf"/>
</dbReference>
<evidence type="ECO:0000256" key="2">
    <source>
        <dbReference type="ARBA" id="ARBA00022490"/>
    </source>
</evidence>
<organism evidence="6 7">
    <name type="scientific">Chloropicon roscoffensis</name>
    <dbReference type="NCBI Taxonomy" id="1461544"/>
    <lineage>
        <taxon>Eukaryota</taxon>
        <taxon>Viridiplantae</taxon>
        <taxon>Chlorophyta</taxon>
        <taxon>Chloropicophyceae</taxon>
        <taxon>Chloropicales</taxon>
        <taxon>Chloropicaceae</taxon>
        <taxon>Chloropicon</taxon>
    </lineage>
</organism>
<dbReference type="InterPro" id="IPR001715">
    <property type="entry name" value="CH_dom"/>
</dbReference>
<evidence type="ECO:0000313" key="6">
    <source>
        <dbReference type="EMBL" id="WZN65468.1"/>
    </source>
</evidence>
<protein>
    <submittedName>
        <fullName evidence="6">Abnormal spindle-like microcephaly-associated protein</fullName>
    </submittedName>
</protein>
<evidence type="ECO:0000259" key="5">
    <source>
        <dbReference type="PROSITE" id="PS50021"/>
    </source>
</evidence>
<dbReference type="Pfam" id="PF00307">
    <property type="entry name" value="CH"/>
    <property type="match status" value="2"/>
</dbReference>
<dbReference type="SMART" id="SM00033">
    <property type="entry name" value="CH"/>
    <property type="match status" value="2"/>
</dbReference>
<dbReference type="Pfam" id="PF00612">
    <property type="entry name" value="IQ"/>
    <property type="match status" value="15"/>
</dbReference>
<dbReference type="GO" id="GO:0000278">
    <property type="term" value="P:mitotic cell cycle"/>
    <property type="evidence" value="ECO:0007669"/>
    <property type="project" value="TreeGrafter"/>
</dbReference>
<dbReference type="PANTHER" id="PTHR22706:SF1">
    <property type="entry name" value="ASSEMBLY FACTOR FOR SPINDLE MICROTUBULES"/>
    <property type="match status" value="1"/>
</dbReference>
<dbReference type="InterPro" id="IPR000048">
    <property type="entry name" value="IQ_motif_EF-hand-BS"/>
</dbReference>
<gene>
    <name evidence="6" type="ORF">HKI87_12g70270</name>
</gene>
<name>A0AAX4PGV5_9CHLO</name>
<sequence>MVTSLVVSPLGANNGRRATTYREVKERMQRAKGNLLVDELENGADEKENAGAVRRRTPTKLTAKCETRNLEGDDEAKIQSHPIAQEFADGAFVENVEIARGGASSDQVLRLHDLTSAAPYLDFGAVHTGDSKTVLLEVLNDSSEAHKLQLDQMPTERGFSLTEVSCGVGHPAAGDDDEDDDYDGTYRVAPGGRIQIGLRWCPDQEGSAREIVHFKVKGEGRTVRCIVFGECIARGGKEATASGAPQGRKRYLGGGGRRLAFSAAADNPKKAKTERPAPRSARPGFAAFHTNLWMQKRERAFAAWLNRALLADGHRGCRTSAWKDCRLGSRVSAKLWDLYSKDDDLKRAVLKVEALVDSGKLALKERGSSLFTDLRLQKEAVSAIMSYGQFWLAHGLEAVLGGGLPAGDAMSAEELRRSVVDLLVEDRDAAEGLSTAGTANGSRKPEYAKARPRAFLKKFLLLVKLLDRAMAEEDAYEVPLLFRRKGKVKSSAEMVQAVLGSSLHGEGNVLRHLKFHGYAVSYEQAPVLEYDFKVDNLAVDLRDGVRLSKLVDYMSNRREGLVAGAKVSSRARAARMANTERVFAEVKRLGVSLDGVLSRFGLLDLKPKDIVEGDQELTLQFLWRVMRDWQIPNLVKASRLEVEIDRVRGEAELDASVFEADESMAAHAGEPVIGLLLRWAQTICAKRGVPVKNFTSSFADGYALCVIANHYAPDLVGLAKATRVDGSDEERARAVPRSEAEIGQVKANFTMMHDCMSQIGGLPRMLSSSDFDSYGPDEIAVISFLSFVASSLMQLSREDRSATIIQRKWRKSRAPPERPIDTLRSWISSASVIQREWRAHLERKYSSAEWLMKVEAATKIQRAYRDATLVREAKCLVSHKLECITTIQAQWRMRNERRDYNALRRSVQTIQSVYRSYVIRTQYKHAHSAATKIQASYKMHVQVAQFKKDMCGIVKAQSMVRTWLVQKSMAQQRDAAVKIQSMFKSHAAKKLLVRHKAAVCVQKAYRSYVIRTQYKHAHSAATKIQASYKMHVQVVQFKKDMCGIVKAQSMVRTWLVQKSMAQQRDAAVKIQSMFKSYAAKKLLVRHKAAVCVQKAYRSYVIRTQYKHAHSAATKIQASYKMHVQVVQFKKDMCGIVKAQSMVRTWLVQKSMAQQRDAAVKIQSMFKSYAAKKLLVRHKAAVCVQKAYRSYVIRTQYKHAYSAATKIQASYKMHVQVVQFKKDMCGIVKAHSMVRTWLVQKSMAQQRDAAVKIQSMFKSHAAKKLLVRHKAAVCVQKAYRSYVIRTQYKHAHSAATKIQASYKMHVQVAQFKKDMCGIVKAQSMVRTWLVQKSMAQQRDAAVKIQSMFKSHAAKKLLVRHKAAVCVQKAYRSYVIRTQYKHAHSAATKIQASYKMHVQVAQFKKDMCGIVKAQSMVRTWLVQKSMAQQRDAAVKIQSMFRGYSARSAQATKLEKIVDIQKHFRAFMCRKRYKRYMKMKKAMEDFARAARLFTIKSAAATKIQSNFRTFVCRRSFRSHVLGVKAAVRIQSLWRSHRQRREYEAVLGARVVLRKFVPLLVDRTRFLRMRSSARLIQSKFRDYLARRDAKAVVIQSYARGFLAKVEARHRNASIVKIQSFVRSHRVQAASGQDLKAVRSRLVAATARVRANPKLGIGHQTQAALAGLSKAKSIQSAISLCKVLEFSTASSTRCCSMVCGNVAAVSSLLRFARACNRSEPHVGYLRRVLATLLNIVDADSNLASGLAGVEEIFTTIGELLQMYRGKSEIFLPAARVLHALAAVIPRSSVSAGEIAGLRRKLEGISQILKQKLRLEKKYIHHMETRKGSDVLARESATKVVKTTRELQSVYDVLNCLEGEAKYHMEGQDCCAAKNTIVRRAFMETQNLRGLGRE</sequence>
<evidence type="ECO:0000313" key="7">
    <source>
        <dbReference type="Proteomes" id="UP001472866"/>
    </source>
</evidence>
<keyword evidence="2" id="KW-0963">Cytoplasm</keyword>
<evidence type="ECO:0000256" key="1">
    <source>
        <dbReference type="ARBA" id="ARBA00004496"/>
    </source>
</evidence>
<keyword evidence="3" id="KW-0677">Repeat</keyword>
<dbReference type="Gene3D" id="1.10.418.10">
    <property type="entry name" value="Calponin-like domain"/>
    <property type="match status" value="2"/>
</dbReference>
<dbReference type="InterPro" id="IPR051185">
    <property type="entry name" value="ASPM"/>
</dbReference>
<dbReference type="SUPFAM" id="SSF47576">
    <property type="entry name" value="Calponin-homology domain, CH-domain"/>
    <property type="match status" value="1"/>
</dbReference>
<dbReference type="InterPro" id="IPR027417">
    <property type="entry name" value="P-loop_NTPase"/>
</dbReference>
<proteinExistence type="predicted"/>
<reference evidence="6 7" key="1">
    <citation type="submission" date="2024-03" db="EMBL/GenBank/DDBJ databases">
        <title>Complete genome sequence of the green alga Chloropicon roscoffensis RCC1871.</title>
        <authorList>
            <person name="Lemieux C."/>
            <person name="Pombert J.-F."/>
            <person name="Otis C."/>
            <person name="Turmel M."/>
        </authorList>
    </citation>
    <scope>NUCLEOTIDE SEQUENCE [LARGE SCALE GENOMIC DNA]</scope>
    <source>
        <strain evidence="6 7">RCC1871</strain>
    </source>
</reference>
<comment type="subcellular location">
    <subcellularLocation>
        <location evidence="1">Cytoplasm</location>
    </subcellularLocation>
</comment>
<dbReference type="GO" id="GO:0005737">
    <property type="term" value="C:cytoplasm"/>
    <property type="evidence" value="ECO:0007669"/>
    <property type="project" value="UniProtKB-SubCell"/>
</dbReference>
<dbReference type="GO" id="GO:0000922">
    <property type="term" value="C:spindle pole"/>
    <property type="evidence" value="ECO:0007669"/>
    <property type="project" value="TreeGrafter"/>
</dbReference>
<dbReference type="PROSITE" id="PS50021">
    <property type="entry name" value="CH"/>
    <property type="match status" value="2"/>
</dbReference>
<dbReference type="Proteomes" id="UP001472866">
    <property type="component" value="Chromosome 12"/>
</dbReference>
<dbReference type="SMART" id="SM00015">
    <property type="entry name" value="IQ"/>
    <property type="match status" value="27"/>
</dbReference>
<evidence type="ECO:0000256" key="4">
    <source>
        <dbReference type="ARBA" id="ARBA00022860"/>
    </source>
</evidence>
<dbReference type="CDD" id="cd21224">
    <property type="entry name" value="CH_ASPM_rpt2"/>
    <property type="match status" value="1"/>
</dbReference>
<keyword evidence="4" id="KW-0112">Calmodulin-binding</keyword>
<dbReference type="SUPFAM" id="SSF52540">
    <property type="entry name" value="P-loop containing nucleoside triphosphate hydrolases"/>
    <property type="match status" value="6"/>
</dbReference>
<dbReference type="GO" id="GO:0051295">
    <property type="term" value="P:establishment of meiotic spindle localization"/>
    <property type="evidence" value="ECO:0007669"/>
    <property type="project" value="TreeGrafter"/>
</dbReference>
<dbReference type="CDD" id="cd21223">
    <property type="entry name" value="CH_ASPM_rpt1"/>
    <property type="match status" value="1"/>
</dbReference>
<feature type="domain" description="Calponin-homology (CH)" evidence="5">
    <location>
        <begin position="503"/>
        <end position="630"/>
    </location>
</feature>
<feature type="domain" description="Calponin-homology (CH)" evidence="5">
    <location>
        <begin position="670"/>
        <end position="793"/>
    </location>
</feature>
<dbReference type="GO" id="GO:0007051">
    <property type="term" value="P:spindle organization"/>
    <property type="evidence" value="ECO:0007669"/>
    <property type="project" value="TreeGrafter"/>
</dbReference>
<dbReference type="PROSITE" id="PS50096">
    <property type="entry name" value="IQ"/>
    <property type="match status" value="17"/>
</dbReference>
<keyword evidence="7" id="KW-1185">Reference proteome</keyword>
<dbReference type="PANTHER" id="PTHR22706">
    <property type="entry name" value="ASSEMBLY FACTOR FOR SPINDLE MICROTUBULES"/>
    <property type="match status" value="1"/>
</dbReference>
<accession>A0AAX4PGV5</accession>